<dbReference type="Pfam" id="PF00890">
    <property type="entry name" value="FAD_binding_2"/>
    <property type="match status" value="1"/>
</dbReference>
<comment type="similarity">
    <text evidence="3 12">Belongs to the FAD-dependent oxidoreductase 2 family. NadB subfamily.</text>
</comment>
<dbReference type="SUPFAM" id="SSF56425">
    <property type="entry name" value="Succinate dehydrogenase/fumarate reductase flavoprotein, catalytic domain"/>
    <property type="match status" value="1"/>
</dbReference>
<dbReference type="GO" id="GO:0008734">
    <property type="term" value="F:L-aspartate oxidase activity"/>
    <property type="evidence" value="ECO:0007669"/>
    <property type="project" value="UniProtKB-UniRule"/>
</dbReference>
<comment type="pathway">
    <text evidence="2 12">Cofactor biosynthesis; NAD(+) biosynthesis; iminoaspartate from L-aspartate (oxidase route): step 1/1.</text>
</comment>
<dbReference type="SUPFAM" id="SSF51905">
    <property type="entry name" value="FAD/NAD(P)-binding domain"/>
    <property type="match status" value="1"/>
</dbReference>
<dbReference type="Proteomes" id="UP000605259">
    <property type="component" value="Unassembled WGS sequence"/>
</dbReference>
<dbReference type="Pfam" id="PF02910">
    <property type="entry name" value="Succ_DH_flav_C"/>
    <property type="match status" value="1"/>
</dbReference>
<dbReference type="FunFam" id="3.90.700.10:FF:000002">
    <property type="entry name" value="L-aspartate oxidase"/>
    <property type="match status" value="1"/>
</dbReference>
<comment type="function">
    <text evidence="12">Catalyzes the oxidation of L-aspartate to iminoaspartate.</text>
</comment>
<evidence type="ECO:0000256" key="3">
    <source>
        <dbReference type="ARBA" id="ARBA00008562"/>
    </source>
</evidence>
<dbReference type="GO" id="GO:0005737">
    <property type="term" value="C:cytoplasm"/>
    <property type="evidence" value="ECO:0007669"/>
    <property type="project" value="UniProtKB-SubCell"/>
</dbReference>
<keyword evidence="8 12" id="KW-0274">FAD</keyword>
<evidence type="ECO:0000256" key="12">
    <source>
        <dbReference type="RuleBase" id="RU362049"/>
    </source>
</evidence>
<evidence type="ECO:0000259" key="14">
    <source>
        <dbReference type="Pfam" id="PF02910"/>
    </source>
</evidence>
<keyword evidence="9 12" id="KW-0560">Oxidoreductase</keyword>
<dbReference type="Gene3D" id="3.90.700.10">
    <property type="entry name" value="Succinate dehydrogenase/fumarate reductase flavoprotein, catalytic domain"/>
    <property type="match status" value="1"/>
</dbReference>
<protein>
    <recommendedName>
        <fullName evidence="5 11">L-aspartate oxidase</fullName>
        <ecNumber evidence="4 11">1.4.3.16</ecNumber>
    </recommendedName>
</protein>
<dbReference type="NCBIfam" id="NF005978">
    <property type="entry name" value="PRK08071.1"/>
    <property type="match status" value="1"/>
</dbReference>
<evidence type="ECO:0000256" key="8">
    <source>
        <dbReference type="ARBA" id="ARBA00022827"/>
    </source>
</evidence>
<evidence type="ECO:0000256" key="4">
    <source>
        <dbReference type="ARBA" id="ARBA00012173"/>
    </source>
</evidence>
<evidence type="ECO:0000256" key="5">
    <source>
        <dbReference type="ARBA" id="ARBA00021901"/>
    </source>
</evidence>
<organism evidence="15 16">
    <name type="scientific">Priestia taiwanensis</name>
    <dbReference type="NCBI Taxonomy" id="1347902"/>
    <lineage>
        <taxon>Bacteria</taxon>
        <taxon>Bacillati</taxon>
        <taxon>Bacillota</taxon>
        <taxon>Bacilli</taxon>
        <taxon>Bacillales</taxon>
        <taxon>Bacillaceae</taxon>
        <taxon>Priestia</taxon>
    </lineage>
</organism>
<sequence>MPKDIDVLIIGSGIAALMTAARLCTKKKVVIITKKHIRDSNSMLAQGGVAVAIAEDDDWKHHFDDTMKAGCYANKEEMVELLVKEGPGIIRSLIDDGLLFDQDEEGNLLLGQEGAHRMRRILHAGGDRTGAFLTEYMIKRVQEHATIIENETAIDLLVRDGVCVGAVTRTEQARIKTYVAKHTILATGGSGGLYRYTSNAETITGDGIALAYRAGCELEDLEFVQFHPTMLYVNGHAYGLVSEAVRGEGAILVTRTGERVMQGVHEMGDLAPRDVVSREIYKRMLQKEEVFLDISMIANFEKRFPTITALCRQYGISIEGGSIPVVPGAHFHMGGVKTNEYSETSIPNLYAVGEVACQGVHGANRLASNSLLEGLVYGNRLGEHLLCNKHNVSIDDVDYVSMPSIGYSLPTQEEIQHVMMEYVGIVREEVRLLQAREWFESFLLQGEVHVTSFTNEQLTTYNMVTVGWLITKSALERTSSIGAHYRQDREGMVEGVTEDEYSKS</sequence>
<dbReference type="InterPro" id="IPR027477">
    <property type="entry name" value="Succ_DH/fumarate_Rdtase_cat_sf"/>
</dbReference>
<comment type="catalytic activity">
    <reaction evidence="10">
        <text>L-aspartate + O2 = iminosuccinate + H2O2</text>
        <dbReference type="Rhea" id="RHEA:25876"/>
        <dbReference type="ChEBI" id="CHEBI:15379"/>
        <dbReference type="ChEBI" id="CHEBI:16240"/>
        <dbReference type="ChEBI" id="CHEBI:29991"/>
        <dbReference type="ChEBI" id="CHEBI:77875"/>
        <dbReference type="EC" id="1.4.3.16"/>
    </reaction>
    <physiologicalReaction direction="left-to-right" evidence="10">
        <dbReference type="Rhea" id="RHEA:25877"/>
    </physiologicalReaction>
</comment>
<dbReference type="NCBIfam" id="TIGR00551">
    <property type="entry name" value="nadB"/>
    <property type="match status" value="1"/>
</dbReference>
<comment type="subcellular location">
    <subcellularLocation>
        <location evidence="12">Cytoplasm</location>
    </subcellularLocation>
</comment>
<evidence type="ECO:0000256" key="10">
    <source>
        <dbReference type="ARBA" id="ARBA00048305"/>
    </source>
</evidence>
<dbReference type="GO" id="GO:0034628">
    <property type="term" value="P:'de novo' NAD+ biosynthetic process from L-aspartate"/>
    <property type="evidence" value="ECO:0007669"/>
    <property type="project" value="TreeGrafter"/>
</dbReference>
<keyword evidence="6 12" id="KW-0285">Flavoprotein</keyword>
<dbReference type="GO" id="GO:0033765">
    <property type="term" value="F:steroid dehydrogenase activity, acting on the CH-CH group of donors"/>
    <property type="evidence" value="ECO:0007669"/>
    <property type="project" value="UniProtKB-ARBA"/>
</dbReference>
<evidence type="ECO:0000256" key="9">
    <source>
        <dbReference type="ARBA" id="ARBA00023002"/>
    </source>
</evidence>
<dbReference type="InterPro" id="IPR005288">
    <property type="entry name" value="NadB"/>
</dbReference>
<dbReference type="Gene3D" id="3.50.50.60">
    <property type="entry name" value="FAD/NAD(P)-binding domain"/>
    <property type="match status" value="1"/>
</dbReference>
<dbReference type="EC" id="1.4.3.16" evidence="4 11"/>
<evidence type="ECO:0000256" key="2">
    <source>
        <dbReference type="ARBA" id="ARBA00004950"/>
    </source>
</evidence>
<evidence type="ECO:0000256" key="11">
    <source>
        <dbReference type="NCBIfam" id="TIGR00551"/>
    </source>
</evidence>
<keyword evidence="16" id="KW-1185">Reference proteome</keyword>
<dbReference type="PANTHER" id="PTHR42716:SF2">
    <property type="entry name" value="L-ASPARTATE OXIDASE, CHLOROPLASTIC"/>
    <property type="match status" value="1"/>
</dbReference>
<accession>A0A917EQH3</accession>
<evidence type="ECO:0000259" key="13">
    <source>
        <dbReference type="Pfam" id="PF00890"/>
    </source>
</evidence>
<keyword evidence="7 12" id="KW-0662">Pyridine nucleotide biosynthesis</keyword>
<name>A0A917EQH3_9BACI</name>
<dbReference type="InterPro" id="IPR037099">
    <property type="entry name" value="Fum_R/Succ_DH_flav-like_C_sf"/>
</dbReference>
<comment type="cofactor">
    <cofactor evidence="1 12">
        <name>FAD</name>
        <dbReference type="ChEBI" id="CHEBI:57692"/>
    </cofactor>
</comment>
<reference evidence="15" key="2">
    <citation type="submission" date="2020-09" db="EMBL/GenBank/DDBJ databases">
        <authorList>
            <person name="Sun Q."/>
            <person name="Zhou Y."/>
        </authorList>
    </citation>
    <scope>NUCLEOTIDE SEQUENCE</scope>
    <source>
        <strain evidence="15">CGMCC 1.12698</strain>
    </source>
</reference>
<dbReference type="InterPro" id="IPR036188">
    <property type="entry name" value="FAD/NAD-bd_sf"/>
</dbReference>
<dbReference type="Gene3D" id="1.20.58.100">
    <property type="entry name" value="Fumarate reductase/succinate dehydrogenase flavoprotein-like, C-terminal domain"/>
    <property type="match status" value="1"/>
</dbReference>
<reference evidence="15" key="1">
    <citation type="journal article" date="2014" name="Int. J. Syst. Evol. Microbiol.">
        <title>Complete genome sequence of Corynebacterium casei LMG S-19264T (=DSM 44701T), isolated from a smear-ripened cheese.</title>
        <authorList>
            <consortium name="US DOE Joint Genome Institute (JGI-PGF)"/>
            <person name="Walter F."/>
            <person name="Albersmeier A."/>
            <person name="Kalinowski J."/>
            <person name="Ruckert C."/>
        </authorList>
    </citation>
    <scope>NUCLEOTIDE SEQUENCE</scope>
    <source>
        <strain evidence="15">CGMCC 1.12698</strain>
    </source>
</reference>
<feature type="domain" description="Fumarate reductase/succinate dehydrogenase flavoprotein-like C-terminal" evidence="14">
    <location>
        <begin position="413"/>
        <end position="489"/>
    </location>
</feature>
<evidence type="ECO:0000256" key="7">
    <source>
        <dbReference type="ARBA" id="ARBA00022642"/>
    </source>
</evidence>
<evidence type="ECO:0000313" key="15">
    <source>
        <dbReference type="EMBL" id="GGE75486.1"/>
    </source>
</evidence>
<dbReference type="PANTHER" id="PTHR42716">
    <property type="entry name" value="L-ASPARTATE OXIDASE"/>
    <property type="match status" value="1"/>
</dbReference>
<evidence type="ECO:0000313" key="16">
    <source>
        <dbReference type="Proteomes" id="UP000605259"/>
    </source>
</evidence>
<dbReference type="AlphaFoldDB" id="A0A917EQH3"/>
<dbReference type="InterPro" id="IPR003953">
    <property type="entry name" value="FAD-dep_OxRdtase_2_FAD-bd"/>
</dbReference>
<gene>
    <name evidence="15" type="primary">nadB</name>
    <name evidence="15" type="ORF">GCM10007140_26600</name>
</gene>
<evidence type="ECO:0000256" key="1">
    <source>
        <dbReference type="ARBA" id="ARBA00001974"/>
    </source>
</evidence>
<dbReference type="EMBL" id="BMFK01000002">
    <property type="protein sequence ID" value="GGE75486.1"/>
    <property type="molecule type" value="Genomic_DNA"/>
</dbReference>
<dbReference type="SUPFAM" id="SSF46977">
    <property type="entry name" value="Succinate dehydrogenase/fumarate reductase flavoprotein C-terminal domain"/>
    <property type="match status" value="1"/>
</dbReference>
<feature type="domain" description="FAD-dependent oxidoreductase 2 FAD-binding" evidence="13">
    <location>
        <begin position="6"/>
        <end position="371"/>
    </location>
</feature>
<dbReference type="InterPro" id="IPR015939">
    <property type="entry name" value="Fum_Rdtase/Succ_DH_flav-like_C"/>
</dbReference>
<dbReference type="PRINTS" id="PR00368">
    <property type="entry name" value="FADPNR"/>
</dbReference>
<evidence type="ECO:0000256" key="6">
    <source>
        <dbReference type="ARBA" id="ARBA00022630"/>
    </source>
</evidence>
<proteinExistence type="inferred from homology"/>
<comment type="caution">
    <text evidence="15">The sequence shown here is derived from an EMBL/GenBank/DDBJ whole genome shotgun (WGS) entry which is preliminary data.</text>
</comment>
<dbReference type="RefSeq" id="WP_229722239.1">
    <property type="nucleotide sequence ID" value="NZ_BMFK01000002.1"/>
</dbReference>